<dbReference type="InterPro" id="IPR036291">
    <property type="entry name" value="NAD(P)-bd_dom_sf"/>
</dbReference>
<dbReference type="Gene3D" id="3.40.50.720">
    <property type="entry name" value="NAD(P)-binding Rossmann-like Domain"/>
    <property type="match status" value="1"/>
</dbReference>
<keyword evidence="2" id="KW-0560">Oxidoreductase</keyword>
<dbReference type="InterPro" id="IPR013154">
    <property type="entry name" value="ADH-like_N"/>
</dbReference>
<evidence type="ECO:0000259" key="5">
    <source>
        <dbReference type="SMART" id="SM00829"/>
    </source>
</evidence>
<dbReference type="GO" id="GO:0070402">
    <property type="term" value="F:NADPH binding"/>
    <property type="evidence" value="ECO:0007669"/>
    <property type="project" value="TreeGrafter"/>
</dbReference>
<dbReference type="InterPro" id="IPR020843">
    <property type="entry name" value="ER"/>
</dbReference>
<comment type="caution">
    <text evidence="6">The sequence shown here is derived from an EMBL/GenBank/DDBJ whole genome shotgun (WGS) entry which is preliminary data.</text>
</comment>
<dbReference type="SUPFAM" id="SSF51735">
    <property type="entry name" value="NAD(P)-binding Rossmann-fold domains"/>
    <property type="match status" value="1"/>
</dbReference>
<feature type="domain" description="Enoyl reductase (ER)" evidence="5">
    <location>
        <begin position="18"/>
        <end position="359"/>
    </location>
</feature>
<dbReference type="EMBL" id="JAEFCI010004610">
    <property type="protein sequence ID" value="KAG5460849.1"/>
    <property type="molecule type" value="Genomic_DNA"/>
</dbReference>
<dbReference type="GO" id="GO:0035925">
    <property type="term" value="F:mRNA 3'-UTR AU-rich region binding"/>
    <property type="evidence" value="ECO:0007669"/>
    <property type="project" value="TreeGrafter"/>
</dbReference>
<name>A0A8H7ZX55_9FUNG</name>
<evidence type="ECO:0000256" key="3">
    <source>
        <dbReference type="ARBA" id="ARBA00043088"/>
    </source>
</evidence>
<dbReference type="PANTHER" id="PTHR48106">
    <property type="entry name" value="QUINONE OXIDOREDUCTASE PIG3-RELATED"/>
    <property type="match status" value="1"/>
</dbReference>
<accession>A0A8H7ZX55</accession>
<dbReference type="Pfam" id="PF08240">
    <property type="entry name" value="ADH_N"/>
    <property type="match status" value="1"/>
</dbReference>
<protein>
    <recommendedName>
        <fullName evidence="4">Probable quinone oxidoreductase</fullName>
    </recommendedName>
    <alternativeName>
        <fullName evidence="3">NADPH:quinone reductase</fullName>
    </alternativeName>
</protein>
<organism evidence="6 7">
    <name type="scientific">Olpidium bornovanus</name>
    <dbReference type="NCBI Taxonomy" id="278681"/>
    <lineage>
        <taxon>Eukaryota</taxon>
        <taxon>Fungi</taxon>
        <taxon>Fungi incertae sedis</taxon>
        <taxon>Olpidiomycota</taxon>
        <taxon>Olpidiomycotina</taxon>
        <taxon>Olpidiomycetes</taxon>
        <taxon>Olpidiales</taxon>
        <taxon>Olpidiaceae</taxon>
        <taxon>Olpidium</taxon>
    </lineage>
</organism>
<dbReference type="Pfam" id="PF00107">
    <property type="entry name" value="ADH_zinc_N"/>
    <property type="match status" value="1"/>
</dbReference>
<dbReference type="SMART" id="SM00829">
    <property type="entry name" value="PKS_ER"/>
    <property type="match status" value="1"/>
</dbReference>
<proteinExistence type="predicted"/>
<dbReference type="OrthoDB" id="48317at2759"/>
<reference evidence="6 7" key="1">
    <citation type="journal article" name="Sci. Rep.">
        <title>Genome-scale phylogenetic analyses confirm Olpidium as the closest living zoosporic fungus to the non-flagellated, terrestrial fungi.</title>
        <authorList>
            <person name="Chang Y."/>
            <person name="Rochon D."/>
            <person name="Sekimoto S."/>
            <person name="Wang Y."/>
            <person name="Chovatia M."/>
            <person name="Sandor L."/>
            <person name="Salamov A."/>
            <person name="Grigoriev I.V."/>
            <person name="Stajich J.E."/>
            <person name="Spatafora J.W."/>
        </authorList>
    </citation>
    <scope>NUCLEOTIDE SEQUENCE [LARGE SCALE GENOMIC DNA]</scope>
    <source>
        <strain evidence="6">S191</strain>
    </source>
</reference>
<dbReference type="GO" id="GO:0005829">
    <property type="term" value="C:cytosol"/>
    <property type="evidence" value="ECO:0007669"/>
    <property type="project" value="TreeGrafter"/>
</dbReference>
<dbReference type="InterPro" id="IPR011032">
    <property type="entry name" value="GroES-like_sf"/>
</dbReference>
<gene>
    <name evidence="6" type="ORF">BJ554DRAFT_7053</name>
</gene>
<keyword evidence="1" id="KW-0521">NADP</keyword>
<evidence type="ECO:0000256" key="1">
    <source>
        <dbReference type="ARBA" id="ARBA00022857"/>
    </source>
</evidence>
<dbReference type="Proteomes" id="UP000673691">
    <property type="component" value="Unassembled WGS sequence"/>
</dbReference>
<dbReference type="InterPro" id="IPR013149">
    <property type="entry name" value="ADH-like_C"/>
</dbReference>
<dbReference type="GO" id="GO:0003960">
    <property type="term" value="F:quinone reductase (NADPH) activity"/>
    <property type="evidence" value="ECO:0007669"/>
    <property type="project" value="InterPro"/>
</dbReference>
<dbReference type="AlphaFoldDB" id="A0A8H7ZX55"/>
<dbReference type="Gene3D" id="3.90.180.10">
    <property type="entry name" value="Medium-chain alcohol dehydrogenases, catalytic domain"/>
    <property type="match status" value="1"/>
</dbReference>
<evidence type="ECO:0000313" key="6">
    <source>
        <dbReference type="EMBL" id="KAG5460849.1"/>
    </source>
</evidence>
<evidence type="ECO:0000256" key="4">
    <source>
        <dbReference type="ARBA" id="ARBA00070796"/>
    </source>
</evidence>
<keyword evidence="7" id="KW-1185">Reference proteome</keyword>
<evidence type="ECO:0000256" key="2">
    <source>
        <dbReference type="ARBA" id="ARBA00023002"/>
    </source>
</evidence>
<dbReference type="FunFam" id="3.40.50.720:FF:000053">
    <property type="entry name" value="Quinone oxidoreductase 1"/>
    <property type="match status" value="1"/>
</dbReference>
<dbReference type="InterPro" id="IPR047618">
    <property type="entry name" value="QOR-like"/>
</dbReference>
<evidence type="ECO:0000313" key="7">
    <source>
        <dbReference type="Proteomes" id="UP000673691"/>
    </source>
</evidence>
<dbReference type="CDD" id="cd05286">
    <property type="entry name" value="QOR2"/>
    <property type="match status" value="1"/>
</dbReference>
<dbReference type="SUPFAM" id="SSF50129">
    <property type="entry name" value="GroES-like"/>
    <property type="match status" value="1"/>
</dbReference>
<dbReference type="PANTHER" id="PTHR48106:SF13">
    <property type="entry name" value="QUINONE OXIDOREDUCTASE-RELATED"/>
    <property type="match status" value="1"/>
</dbReference>
<sequence>MSAAAKKICAGVLLEKTGDASALALTDSLPVPAPTGTEMLVRNRAAGVNYIDIYHRTGVYPIPLPAVLGREAAGEVVAVGEAVKDFKIGDRVLARLSRETAGWGGRGCLLTCVFSTGSRASASQAYISPGTYAEYSLASEDKAVLLTPQFSFVDGAAAMLQGLTALSLVREAYRVREGDWVLVHAAAGGTGLMLTQMAVAYGARVIGTTSSDEKAALARKAGCEHVVVYTRDDVVAEVGKITGGMGVHVVYDGVGKSTFDASLACVRRLGSLVSFGNASGVVEPFAIGRLSQNNARLLRPTLMNYVTTKEEFRALADELWTLIIEKSVRLTVHKVYQLKDVAQAHRDLESRATTGKLVLEI</sequence>